<evidence type="ECO:0000259" key="7">
    <source>
        <dbReference type="Pfam" id="PF00082"/>
    </source>
</evidence>
<dbReference type="AlphaFoldDB" id="A0A5C8PVV5"/>
<dbReference type="PANTHER" id="PTHR43806">
    <property type="entry name" value="PEPTIDASE S8"/>
    <property type="match status" value="1"/>
</dbReference>
<reference evidence="8 9" key="1">
    <citation type="submission" date="2019-06" db="EMBL/GenBank/DDBJ databases">
        <title>New taxonomy in bacterial strain CC-CFT640, isolated from vineyard.</title>
        <authorList>
            <person name="Lin S.-Y."/>
            <person name="Tsai C.-F."/>
            <person name="Young C.-C."/>
        </authorList>
    </citation>
    <scope>NUCLEOTIDE SEQUENCE [LARGE SCALE GENOMIC DNA]</scope>
    <source>
        <strain evidence="8 9">CC-CFT640</strain>
    </source>
</reference>
<feature type="domain" description="Peptidase S8/S53" evidence="7">
    <location>
        <begin position="137"/>
        <end position="430"/>
    </location>
</feature>
<evidence type="ECO:0000256" key="1">
    <source>
        <dbReference type="ARBA" id="ARBA00011073"/>
    </source>
</evidence>
<dbReference type="PROSITE" id="PS51892">
    <property type="entry name" value="SUBTILASE"/>
    <property type="match status" value="1"/>
</dbReference>
<keyword evidence="4 5" id="KW-0720">Serine protease</keyword>
<evidence type="ECO:0000256" key="2">
    <source>
        <dbReference type="ARBA" id="ARBA00022670"/>
    </source>
</evidence>
<evidence type="ECO:0000256" key="6">
    <source>
        <dbReference type="RuleBase" id="RU003355"/>
    </source>
</evidence>
<feature type="active site" description="Charge relay system" evidence="5">
    <location>
        <position position="146"/>
    </location>
</feature>
<dbReference type="EMBL" id="VDUZ01000001">
    <property type="protein sequence ID" value="TXL82244.1"/>
    <property type="molecule type" value="Genomic_DNA"/>
</dbReference>
<proteinExistence type="inferred from homology"/>
<dbReference type="InterPro" id="IPR023827">
    <property type="entry name" value="Peptidase_S8_Asp-AS"/>
</dbReference>
<dbReference type="GO" id="GO:0004252">
    <property type="term" value="F:serine-type endopeptidase activity"/>
    <property type="evidence" value="ECO:0007669"/>
    <property type="project" value="UniProtKB-UniRule"/>
</dbReference>
<dbReference type="PANTHER" id="PTHR43806:SF11">
    <property type="entry name" value="CEREVISIN-RELATED"/>
    <property type="match status" value="1"/>
</dbReference>
<dbReference type="Pfam" id="PF00082">
    <property type="entry name" value="Peptidase_S8"/>
    <property type="match status" value="1"/>
</dbReference>
<comment type="caution">
    <text evidence="8">The sequence shown here is derived from an EMBL/GenBank/DDBJ whole genome shotgun (WGS) entry which is preliminary data.</text>
</comment>
<dbReference type="InterPro" id="IPR050131">
    <property type="entry name" value="Peptidase_S8_subtilisin-like"/>
</dbReference>
<name>A0A5C8PVV5_9HYPH</name>
<dbReference type="InterPro" id="IPR000209">
    <property type="entry name" value="Peptidase_S8/S53_dom"/>
</dbReference>
<evidence type="ECO:0000256" key="5">
    <source>
        <dbReference type="PROSITE-ProRule" id="PRU01240"/>
    </source>
</evidence>
<comment type="similarity">
    <text evidence="1 5 6">Belongs to the peptidase S8 family.</text>
</comment>
<organism evidence="8 9">
    <name type="scientific">Vineibacter terrae</name>
    <dbReference type="NCBI Taxonomy" id="2586908"/>
    <lineage>
        <taxon>Bacteria</taxon>
        <taxon>Pseudomonadati</taxon>
        <taxon>Pseudomonadota</taxon>
        <taxon>Alphaproteobacteria</taxon>
        <taxon>Hyphomicrobiales</taxon>
        <taxon>Vineibacter</taxon>
    </lineage>
</organism>
<dbReference type="RefSeq" id="WP_147844950.1">
    <property type="nucleotide sequence ID" value="NZ_VDUZ01000001.1"/>
</dbReference>
<feature type="active site" description="Charge relay system" evidence="5">
    <location>
        <position position="185"/>
    </location>
</feature>
<evidence type="ECO:0000256" key="3">
    <source>
        <dbReference type="ARBA" id="ARBA00022801"/>
    </source>
</evidence>
<dbReference type="CDD" id="cd00306">
    <property type="entry name" value="Peptidases_S8_S53"/>
    <property type="match status" value="1"/>
</dbReference>
<keyword evidence="9" id="KW-1185">Reference proteome</keyword>
<dbReference type="SUPFAM" id="SSF52743">
    <property type="entry name" value="Subtilisin-like"/>
    <property type="match status" value="1"/>
</dbReference>
<keyword evidence="2 5" id="KW-0645">Protease</keyword>
<dbReference type="GO" id="GO:0006508">
    <property type="term" value="P:proteolysis"/>
    <property type="evidence" value="ECO:0007669"/>
    <property type="project" value="UniProtKB-KW"/>
</dbReference>
<keyword evidence="3 5" id="KW-0378">Hydrolase</keyword>
<accession>A0A5C8PVV5</accession>
<dbReference type="PRINTS" id="PR00723">
    <property type="entry name" value="SUBTILISIN"/>
</dbReference>
<dbReference type="InterPro" id="IPR036852">
    <property type="entry name" value="Peptidase_S8/S53_dom_sf"/>
</dbReference>
<evidence type="ECO:0000256" key="4">
    <source>
        <dbReference type="ARBA" id="ARBA00022825"/>
    </source>
</evidence>
<dbReference type="Gene3D" id="3.40.50.200">
    <property type="entry name" value="Peptidase S8/S53 domain"/>
    <property type="match status" value="1"/>
</dbReference>
<dbReference type="PROSITE" id="PS00138">
    <property type="entry name" value="SUBTILASE_SER"/>
    <property type="match status" value="1"/>
</dbReference>
<dbReference type="InterPro" id="IPR023828">
    <property type="entry name" value="Peptidase_S8_Ser-AS"/>
</dbReference>
<dbReference type="OrthoDB" id="3496386at2"/>
<dbReference type="Proteomes" id="UP000321638">
    <property type="component" value="Unassembled WGS sequence"/>
</dbReference>
<evidence type="ECO:0000313" key="9">
    <source>
        <dbReference type="Proteomes" id="UP000321638"/>
    </source>
</evidence>
<evidence type="ECO:0000313" key="8">
    <source>
        <dbReference type="EMBL" id="TXL82244.1"/>
    </source>
</evidence>
<sequence>MRVSVIVTMPAHAPLRAQSSNAFSMEALAFNITEPTKRGDLVLDPSFPPLPLAARTVEGVSLAAATARDAPVFVARGTIDADRIDDVKAAHRGVQIFADPEIGLFQKPHCGPNPVGTHVDVARQLDVQALKGKRLTGRGVAVAIMDTGINIAHLRAAGLRPRLDRKVFWAPPGVAHTPGAYAVDHGTMCAFDALIAAPACTLLDFPILRSRTPGGSVMAGFLSDALLAFSYLLTQKATPEWKYKALVINNSWGMYHPSWDFAPGHPGRYSDNLNHPFNIIVGTLARAGADILFAAGNCGANCPDQRCQGVTRRTITGANAHPDVLTLAGCDIHDIRVGYSSQGPAIPGMAPNKPDLTAYTHFRGSQAFGQGTPDSGTSTACPVAAGCVAAIRTRLAPGNATPDDLFVQFRANAAPKPSPRPGWNHDYGAGIIRPVAVANHYGL</sequence>
<dbReference type="InterPro" id="IPR015500">
    <property type="entry name" value="Peptidase_S8_subtilisin-rel"/>
</dbReference>
<gene>
    <name evidence="8" type="ORF">FHP25_00665</name>
</gene>
<protein>
    <submittedName>
        <fullName evidence="8">S8 family peptidase</fullName>
    </submittedName>
</protein>
<dbReference type="PROSITE" id="PS00136">
    <property type="entry name" value="SUBTILASE_ASP"/>
    <property type="match status" value="1"/>
</dbReference>
<feature type="active site" description="Charge relay system" evidence="5">
    <location>
        <position position="378"/>
    </location>
</feature>